<accession>A0A366WYT3</accession>
<dbReference type="GO" id="GO:0004252">
    <property type="term" value="F:serine-type endopeptidase activity"/>
    <property type="evidence" value="ECO:0007669"/>
    <property type="project" value="InterPro"/>
</dbReference>
<dbReference type="PANTHER" id="PTHR15462">
    <property type="entry name" value="SERINE PROTEASE"/>
    <property type="match status" value="1"/>
</dbReference>
<dbReference type="EMBL" id="QOCE01000031">
    <property type="protein sequence ID" value="RBW54637.1"/>
    <property type="molecule type" value="Genomic_DNA"/>
</dbReference>
<evidence type="ECO:0000259" key="2">
    <source>
        <dbReference type="PROSITE" id="PS50240"/>
    </source>
</evidence>
<evidence type="ECO:0000256" key="1">
    <source>
        <dbReference type="ARBA" id="ARBA00022729"/>
    </source>
</evidence>
<dbReference type="AlphaFoldDB" id="A0A366WYT3"/>
<dbReference type="InterPro" id="IPR001314">
    <property type="entry name" value="Peptidase_S1A"/>
</dbReference>
<dbReference type="SUPFAM" id="SSF50494">
    <property type="entry name" value="Trypsin-like serine proteases"/>
    <property type="match status" value="1"/>
</dbReference>
<dbReference type="PANTHER" id="PTHR15462:SF8">
    <property type="entry name" value="SERINE PROTEASE"/>
    <property type="match status" value="1"/>
</dbReference>
<gene>
    <name evidence="3" type="ORF">DS909_11785</name>
</gene>
<reference evidence="3 4" key="1">
    <citation type="submission" date="2018-07" db="EMBL/GenBank/DDBJ databases">
        <title>Modular assembly of carbohydrate-degrading microbial communities in the ocean.</title>
        <authorList>
            <person name="Enke T.N."/>
            <person name="Datta M.S."/>
            <person name="Schwartzman J.A."/>
            <person name="Cermak N."/>
            <person name="Schmitz D.A."/>
            <person name="Barrere J."/>
            <person name="Cordero O.X."/>
        </authorList>
    </citation>
    <scope>NUCLEOTIDE SEQUENCE [LARGE SCALE GENOMIC DNA]</scope>
    <source>
        <strain evidence="3 4">C3M10</strain>
    </source>
</reference>
<name>A0A366WYT3_9RHOB</name>
<dbReference type="PROSITE" id="PS50240">
    <property type="entry name" value="TRYPSIN_DOM"/>
    <property type="match status" value="1"/>
</dbReference>
<dbReference type="InterPro" id="IPR001254">
    <property type="entry name" value="Trypsin_dom"/>
</dbReference>
<dbReference type="InterPro" id="IPR043504">
    <property type="entry name" value="Peptidase_S1_PA_chymotrypsin"/>
</dbReference>
<evidence type="ECO:0000313" key="4">
    <source>
        <dbReference type="Proteomes" id="UP000252706"/>
    </source>
</evidence>
<dbReference type="SMART" id="SM00020">
    <property type="entry name" value="Tryp_SPc"/>
    <property type="match status" value="1"/>
</dbReference>
<dbReference type="OrthoDB" id="267336at2"/>
<keyword evidence="1" id="KW-0732">Signal</keyword>
<dbReference type="PROSITE" id="PS00134">
    <property type="entry name" value="TRYPSIN_HIS"/>
    <property type="match status" value="1"/>
</dbReference>
<dbReference type="InterPro" id="IPR050966">
    <property type="entry name" value="Glutamyl_endopeptidase"/>
</dbReference>
<dbReference type="InterPro" id="IPR009003">
    <property type="entry name" value="Peptidase_S1_PA"/>
</dbReference>
<dbReference type="Gene3D" id="2.40.10.10">
    <property type="entry name" value="Trypsin-like serine proteases"/>
    <property type="match status" value="2"/>
</dbReference>
<sequence>MVLMVFPFTAAAQDTGLKSLDTSDAGREWMAVGRLDVNGAGFCTGALIAPNLVLTAAHCMFDKSTKQRYDPAQMEFLAGWRRGRASAYRNIRRAVVHPDYVYDGVVSTERVRNDVALLELEQPIRNTTVIPFETGSRPQKGEDVGVVSYAQDRAEAPSLQKVCSVMARQQGVLVMSCDVDFGSSGAPIFSFSQGRPQIVSVVSAKAEVQGDRVALGTTLEESLVLLRAELAAGHGFHQDPPPGVSRITVGGKRNETGAKFVRP</sequence>
<evidence type="ECO:0000313" key="3">
    <source>
        <dbReference type="EMBL" id="RBW54637.1"/>
    </source>
</evidence>
<dbReference type="Proteomes" id="UP000252706">
    <property type="component" value="Unassembled WGS sequence"/>
</dbReference>
<dbReference type="InterPro" id="IPR018114">
    <property type="entry name" value="TRYPSIN_HIS"/>
</dbReference>
<protein>
    <submittedName>
        <fullName evidence="3">S1 family peptidase</fullName>
    </submittedName>
</protein>
<proteinExistence type="predicted"/>
<organism evidence="3 4">
    <name type="scientific">Phaeobacter gallaeciensis</name>
    <dbReference type="NCBI Taxonomy" id="60890"/>
    <lineage>
        <taxon>Bacteria</taxon>
        <taxon>Pseudomonadati</taxon>
        <taxon>Pseudomonadota</taxon>
        <taxon>Alphaproteobacteria</taxon>
        <taxon>Rhodobacterales</taxon>
        <taxon>Roseobacteraceae</taxon>
        <taxon>Phaeobacter</taxon>
    </lineage>
</organism>
<dbReference type="GO" id="GO:0006508">
    <property type="term" value="P:proteolysis"/>
    <property type="evidence" value="ECO:0007669"/>
    <property type="project" value="InterPro"/>
</dbReference>
<comment type="caution">
    <text evidence="3">The sequence shown here is derived from an EMBL/GenBank/DDBJ whole genome shotgun (WGS) entry which is preliminary data.</text>
</comment>
<dbReference type="Pfam" id="PF00089">
    <property type="entry name" value="Trypsin"/>
    <property type="match status" value="1"/>
</dbReference>
<dbReference type="PRINTS" id="PR00722">
    <property type="entry name" value="CHYMOTRYPSIN"/>
</dbReference>
<feature type="domain" description="Peptidase S1" evidence="2">
    <location>
        <begin position="14"/>
        <end position="263"/>
    </location>
</feature>